<gene>
    <name evidence="2" type="ORF">HG15A2_49480</name>
</gene>
<dbReference type="KEGG" id="amob:HG15A2_49480"/>
<accession>A0A517N394</accession>
<dbReference type="AlphaFoldDB" id="A0A517N394"/>
<keyword evidence="3" id="KW-1185">Reference proteome</keyword>
<proteinExistence type="predicted"/>
<protein>
    <recommendedName>
        <fullName evidence="1">Ice-binding protein C-terminal domain-containing protein</fullName>
    </recommendedName>
</protein>
<dbReference type="Pfam" id="PF07589">
    <property type="entry name" value="PEP-CTERM"/>
    <property type="match status" value="1"/>
</dbReference>
<dbReference type="InterPro" id="IPR013424">
    <property type="entry name" value="Ice-binding_C"/>
</dbReference>
<evidence type="ECO:0000259" key="1">
    <source>
        <dbReference type="Pfam" id="PF07589"/>
    </source>
</evidence>
<feature type="domain" description="Ice-binding protein C-terminal" evidence="1">
    <location>
        <begin position="247"/>
        <end position="269"/>
    </location>
</feature>
<sequence length="276" mass="29737">MKRISIAIVLVLLASWVLQTRVQALPPDRLTSYRFLPRHSRLHQSGGFAGWEVEGAILGTFDFLEGYESLGPMLPAFRHYAEFQDVDAVWLHPAAFPGIDLDATLNLSGLDGKPLPLGAPFDAFRFTGVEGQGEPMDLFVMRAGPWLYMRGHNEPGPHTADYFNYEIRALARQTPFADLDEDDTVGASDVAMWSTSFGDSASGDVNDDGATSGLDFLSLQTQFGETVPELAGWDAAIAAASGATAATVPEPGTLLLAGLLLTMLGLLSRQGRVHSI</sequence>
<dbReference type="RefSeq" id="WP_145063819.1">
    <property type="nucleotide sequence ID" value="NZ_CP036263.1"/>
</dbReference>
<organism evidence="2 3">
    <name type="scientific">Adhaeretor mobilis</name>
    <dbReference type="NCBI Taxonomy" id="1930276"/>
    <lineage>
        <taxon>Bacteria</taxon>
        <taxon>Pseudomonadati</taxon>
        <taxon>Planctomycetota</taxon>
        <taxon>Planctomycetia</taxon>
        <taxon>Pirellulales</taxon>
        <taxon>Lacipirellulaceae</taxon>
        <taxon>Adhaeretor</taxon>
    </lineage>
</organism>
<reference evidence="2 3" key="1">
    <citation type="submission" date="2019-02" db="EMBL/GenBank/DDBJ databases">
        <title>Deep-cultivation of Planctomycetes and their phenomic and genomic characterization uncovers novel biology.</title>
        <authorList>
            <person name="Wiegand S."/>
            <person name="Jogler M."/>
            <person name="Boedeker C."/>
            <person name="Pinto D."/>
            <person name="Vollmers J."/>
            <person name="Rivas-Marin E."/>
            <person name="Kohn T."/>
            <person name="Peeters S.H."/>
            <person name="Heuer A."/>
            <person name="Rast P."/>
            <person name="Oberbeckmann S."/>
            <person name="Bunk B."/>
            <person name="Jeske O."/>
            <person name="Meyerdierks A."/>
            <person name="Storesund J.E."/>
            <person name="Kallscheuer N."/>
            <person name="Luecker S."/>
            <person name="Lage O.M."/>
            <person name="Pohl T."/>
            <person name="Merkel B.J."/>
            <person name="Hornburger P."/>
            <person name="Mueller R.-W."/>
            <person name="Bruemmer F."/>
            <person name="Labrenz M."/>
            <person name="Spormann A.M."/>
            <person name="Op den Camp H."/>
            <person name="Overmann J."/>
            <person name="Amann R."/>
            <person name="Jetten M.S.M."/>
            <person name="Mascher T."/>
            <person name="Medema M.H."/>
            <person name="Devos D.P."/>
            <person name="Kaster A.-K."/>
            <person name="Ovreas L."/>
            <person name="Rohde M."/>
            <person name="Galperin M.Y."/>
            <person name="Jogler C."/>
        </authorList>
    </citation>
    <scope>NUCLEOTIDE SEQUENCE [LARGE SCALE GENOMIC DNA]</scope>
    <source>
        <strain evidence="2 3">HG15A2</strain>
    </source>
</reference>
<evidence type="ECO:0000313" key="3">
    <source>
        <dbReference type="Proteomes" id="UP000319852"/>
    </source>
</evidence>
<dbReference type="Proteomes" id="UP000319852">
    <property type="component" value="Chromosome"/>
</dbReference>
<evidence type="ECO:0000313" key="2">
    <source>
        <dbReference type="EMBL" id="QDT01601.1"/>
    </source>
</evidence>
<dbReference type="EMBL" id="CP036263">
    <property type="protein sequence ID" value="QDT01601.1"/>
    <property type="molecule type" value="Genomic_DNA"/>
</dbReference>
<dbReference type="OrthoDB" id="269372at2"/>
<name>A0A517N394_9BACT</name>